<keyword evidence="2" id="KW-1185">Reference proteome</keyword>
<gene>
    <name evidence="1" type="ORF">BpHYR1_013513</name>
</gene>
<accession>A0A3M7PMP7</accession>
<evidence type="ECO:0000313" key="1">
    <source>
        <dbReference type="EMBL" id="RNA00011.1"/>
    </source>
</evidence>
<reference evidence="1 2" key="1">
    <citation type="journal article" date="2018" name="Sci. Rep.">
        <title>Genomic signatures of local adaptation to the degree of environmental predictability in rotifers.</title>
        <authorList>
            <person name="Franch-Gras L."/>
            <person name="Hahn C."/>
            <person name="Garcia-Roger E.M."/>
            <person name="Carmona M.J."/>
            <person name="Serra M."/>
            <person name="Gomez A."/>
        </authorList>
    </citation>
    <scope>NUCLEOTIDE SEQUENCE [LARGE SCALE GENOMIC DNA]</scope>
    <source>
        <strain evidence="1">HYR1</strain>
    </source>
</reference>
<name>A0A3M7PMP7_BRAPC</name>
<sequence length="163" mass="17933">MACSLLFYAVLYQLEQFSMNPELVQTSKLFVARVGLNFELHDRNGLIMLVLDTKKLQRILGLIVIAVVSKQQSGMSLLSYPYTEKFCGALSISPVRDNSLGMCSSENELGLILAASLMKRSALAPLKAQQLPGCIEPWMTTRGDTDSLVMGTFSTVIHLELST</sequence>
<evidence type="ECO:0000313" key="2">
    <source>
        <dbReference type="Proteomes" id="UP000276133"/>
    </source>
</evidence>
<dbReference type="AlphaFoldDB" id="A0A3M7PMP7"/>
<comment type="caution">
    <text evidence="1">The sequence shown here is derived from an EMBL/GenBank/DDBJ whole genome shotgun (WGS) entry which is preliminary data.</text>
</comment>
<dbReference type="EMBL" id="REGN01009960">
    <property type="protein sequence ID" value="RNA00011.1"/>
    <property type="molecule type" value="Genomic_DNA"/>
</dbReference>
<dbReference type="Proteomes" id="UP000276133">
    <property type="component" value="Unassembled WGS sequence"/>
</dbReference>
<organism evidence="1 2">
    <name type="scientific">Brachionus plicatilis</name>
    <name type="common">Marine rotifer</name>
    <name type="synonym">Brachionus muelleri</name>
    <dbReference type="NCBI Taxonomy" id="10195"/>
    <lineage>
        <taxon>Eukaryota</taxon>
        <taxon>Metazoa</taxon>
        <taxon>Spiralia</taxon>
        <taxon>Gnathifera</taxon>
        <taxon>Rotifera</taxon>
        <taxon>Eurotatoria</taxon>
        <taxon>Monogononta</taxon>
        <taxon>Pseudotrocha</taxon>
        <taxon>Ploima</taxon>
        <taxon>Brachionidae</taxon>
        <taxon>Brachionus</taxon>
    </lineage>
</organism>
<protein>
    <submittedName>
        <fullName evidence="1">Uncharacterized protein</fullName>
    </submittedName>
</protein>
<proteinExistence type="predicted"/>